<feature type="region of interest" description="Disordered" evidence="1">
    <location>
        <begin position="28"/>
        <end position="112"/>
    </location>
</feature>
<sequence>MRKNHLRTASAVATALLAALSLTACQGDGTQARESTAPAASTPPSTPADGSAKDPATGTGSPTAAPDASGGTGKDTGKGGGTGGGRDDDKGTGGSGGGSSAGGSGGAPAASTACTGANTKVTYSPVARPLNHAILTVTNTGSTRCDAYFAPLLRWSADQQSPTAVTEASKPQAVVSVEPGGSAYAAVMLASADGSGSHGIKPSTLEVMFQPRSGEGSTGPSVTLRLPSGTYVDSSARVTYWQSSMDDALAF</sequence>
<feature type="signal peptide" evidence="2">
    <location>
        <begin position="1"/>
        <end position="24"/>
    </location>
</feature>
<feature type="compositionally biased region" description="Gly residues" evidence="1">
    <location>
        <begin position="70"/>
        <end position="84"/>
    </location>
</feature>
<reference evidence="4 5" key="1">
    <citation type="submission" date="2020-08" db="EMBL/GenBank/DDBJ databases">
        <title>A novel species.</title>
        <authorList>
            <person name="Gao J."/>
        </authorList>
    </citation>
    <scope>NUCLEOTIDE SEQUENCE [LARGE SCALE GENOMIC DNA]</scope>
    <source>
        <strain evidence="4 5">CRPJ-33</strain>
    </source>
</reference>
<protein>
    <submittedName>
        <fullName evidence="4">DUF4232 domain-containing protein</fullName>
    </submittedName>
</protein>
<dbReference type="PROSITE" id="PS51257">
    <property type="entry name" value="PROKAR_LIPOPROTEIN"/>
    <property type="match status" value="1"/>
</dbReference>
<keyword evidence="5" id="KW-1185">Reference proteome</keyword>
<name>A0A7H0HVP9_9ACTN</name>
<feature type="chain" id="PRO_5038775024" evidence="2">
    <location>
        <begin position="25"/>
        <end position="251"/>
    </location>
</feature>
<proteinExistence type="predicted"/>
<evidence type="ECO:0000256" key="2">
    <source>
        <dbReference type="SAM" id="SignalP"/>
    </source>
</evidence>
<keyword evidence="2" id="KW-0732">Signal</keyword>
<accession>A0A7H0HVP9</accession>
<feature type="domain" description="DUF4232" evidence="3">
    <location>
        <begin position="114"/>
        <end position="242"/>
    </location>
</feature>
<evidence type="ECO:0000313" key="5">
    <source>
        <dbReference type="Proteomes" id="UP000516230"/>
    </source>
</evidence>
<evidence type="ECO:0000313" key="4">
    <source>
        <dbReference type="EMBL" id="QNP64615.1"/>
    </source>
</evidence>
<evidence type="ECO:0000256" key="1">
    <source>
        <dbReference type="SAM" id="MobiDB-lite"/>
    </source>
</evidence>
<gene>
    <name evidence="4" type="ORF">IAG43_17985</name>
</gene>
<organism evidence="4 5">
    <name type="scientific">Streptomyces genisteinicus</name>
    <dbReference type="NCBI Taxonomy" id="2768068"/>
    <lineage>
        <taxon>Bacteria</taxon>
        <taxon>Bacillati</taxon>
        <taxon>Actinomycetota</taxon>
        <taxon>Actinomycetes</taxon>
        <taxon>Kitasatosporales</taxon>
        <taxon>Streptomycetaceae</taxon>
        <taxon>Streptomyces</taxon>
    </lineage>
</organism>
<dbReference type="EMBL" id="CP060825">
    <property type="protein sequence ID" value="QNP64615.1"/>
    <property type="molecule type" value="Genomic_DNA"/>
</dbReference>
<dbReference type="Pfam" id="PF14016">
    <property type="entry name" value="DUF4232"/>
    <property type="match status" value="1"/>
</dbReference>
<evidence type="ECO:0000259" key="3">
    <source>
        <dbReference type="Pfam" id="PF14016"/>
    </source>
</evidence>
<dbReference type="AlphaFoldDB" id="A0A7H0HVP9"/>
<dbReference type="InterPro" id="IPR025326">
    <property type="entry name" value="DUF4232"/>
</dbReference>
<dbReference type="KEGG" id="sgj:IAG43_17985"/>
<feature type="compositionally biased region" description="Gly residues" evidence="1">
    <location>
        <begin position="92"/>
        <end position="106"/>
    </location>
</feature>
<dbReference type="RefSeq" id="WP_187741745.1">
    <property type="nucleotide sequence ID" value="NZ_CP060825.1"/>
</dbReference>
<dbReference type="Proteomes" id="UP000516230">
    <property type="component" value="Chromosome"/>
</dbReference>